<dbReference type="PROSITE" id="PS01313">
    <property type="entry name" value="LIPB"/>
    <property type="match status" value="1"/>
</dbReference>
<comment type="function">
    <text evidence="4 5 6">Catalyzes the transfer of endogenously produced octanoic acid from octanoyl-acyl-carrier-protein onto the lipoyl domains of lipoate-dependent enzymes. Lipoyl-ACP can also act as a substrate although octanoyl-ACP is likely to be the physiological substrate.</text>
</comment>
<keyword evidence="3 5" id="KW-0012">Acyltransferase</keyword>
<feature type="domain" description="BPL/LPL catalytic" evidence="7">
    <location>
        <begin position="39"/>
        <end position="225"/>
    </location>
</feature>
<comment type="catalytic activity">
    <reaction evidence="5 6">
        <text>octanoyl-[ACP] + L-lysyl-[protein] = N(6)-octanoyl-L-lysyl-[protein] + holo-[ACP] + H(+)</text>
        <dbReference type="Rhea" id="RHEA:17665"/>
        <dbReference type="Rhea" id="RHEA-COMP:9636"/>
        <dbReference type="Rhea" id="RHEA-COMP:9685"/>
        <dbReference type="Rhea" id="RHEA-COMP:9752"/>
        <dbReference type="Rhea" id="RHEA-COMP:9928"/>
        <dbReference type="ChEBI" id="CHEBI:15378"/>
        <dbReference type="ChEBI" id="CHEBI:29969"/>
        <dbReference type="ChEBI" id="CHEBI:64479"/>
        <dbReference type="ChEBI" id="CHEBI:78463"/>
        <dbReference type="ChEBI" id="CHEBI:78809"/>
        <dbReference type="EC" id="2.3.1.181"/>
    </reaction>
</comment>
<gene>
    <name evidence="5 8" type="primary">lipB</name>
    <name evidence="8" type="ORF">Q8A70_00200</name>
</gene>
<dbReference type="EC" id="2.3.1.181" evidence="5 6"/>
<comment type="pathway">
    <text evidence="1 5 6">Protein modification; protein lipoylation via endogenous pathway; protein N(6)-(lipoyl)lysine from octanoyl-[acyl-carrier-protein]: step 1/2.</text>
</comment>
<protein>
    <recommendedName>
        <fullName evidence="5 6">Octanoyltransferase</fullName>
        <ecNumber evidence="5 6">2.3.1.181</ecNumber>
    </recommendedName>
    <alternativeName>
        <fullName evidence="5">Lipoate-protein ligase B</fullName>
    </alternativeName>
    <alternativeName>
        <fullName evidence="5">Lipoyl/octanoyl transferase</fullName>
    </alternativeName>
    <alternativeName>
        <fullName evidence="5">Octanoyl-[acyl-carrier-protein]-protein N-octanoyltransferase</fullName>
    </alternativeName>
</protein>
<dbReference type="SUPFAM" id="SSF55681">
    <property type="entry name" value="Class II aaRS and biotin synthetases"/>
    <property type="match status" value="1"/>
</dbReference>
<keyword evidence="5" id="KW-0963">Cytoplasm</keyword>
<evidence type="ECO:0000259" key="7">
    <source>
        <dbReference type="PROSITE" id="PS51733"/>
    </source>
</evidence>
<comment type="miscellaneous">
    <text evidence="5">In the reaction, the free carboxyl group of octanoic acid is attached via an amide linkage to the epsilon-amino group of a specific lysine residue of lipoyl domains of lipoate-dependent enzymes.</text>
</comment>
<dbReference type="PANTHER" id="PTHR10993:SF7">
    <property type="entry name" value="LIPOYLTRANSFERASE 2, MITOCHONDRIAL-RELATED"/>
    <property type="match status" value="1"/>
</dbReference>
<feature type="active site" description="Acyl-thioester intermediate" evidence="5">
    <location>
        <position position="185"/>
    </location>
</feature>
<dbReference type="InterPro" id="IPR004143">
    <property type="entry name" value="BPL_LPL_catalytic"/>
</dbReference>
<dbReference type="PROSITE" id="PS51733">
    <property type="entry name" value="BPL_LPL_CATALYTIC"/>
    <property type="match status" value="1"/>
</dbReference>
<dbReference type="CDD" id="cd16444">
    <property type="entry name" value="LipB"/>
    <property type="match status" value="1"/>
</dbReference>
<name>A0ABU0YFU0_9PROT</name>
<reference evidence="9" key="1">
    <citation type="submission" date="2023-08" db="EMBL/GenBank/DDBJ databases">
        <title>Rhodospirillaceae gen. nov., a novel taxon isolated from the Yangtze River Yuezi River estuary sludge.</title>
        <authorList>
            <person name="Ruan L."/>
        </authorList>
    </citation>
    <scope>NUCLEOTIDE SEQUENCE [LARGE SCALE GENOMIC DNA]</scope>
    <source>
        <strain evidence="9">R-7</strain>
    </source>
</reference>
<evidence type="ECO:0000313" key="9">
    <source>
        <dbReference type="Proteomes" id="UP001230156"/>
    </source>
</evidence>
<dbReference type="EMBL" id="JAUYVI010000001">
    <property type="protein sequence ID" value="MDQ7246060.1"/>
    <property type="molecule type" value="Genomic_DNA"/>
</dbReference>
<evidence type="ECO:0000256" key="6">
    <source>
        <dbReference type="PIRNR" id="PIRNR016262"/>
    </source>
</evidence>
<evidence type="ECO:0000313" key="8">
    <source>
        <dbReference type="EMBL" id="MDQ7246060.1"/>
    </source>
</evidence>
<dbReference type="InterPro" id="IPR020605">
    <property type="entry name" value="Octanoyltransferase_CS"/>
</dbReference>
<evidence type="ECO:0000256" key="5">
    <source>
        <dbReference type="HAMAP-Rule" id="MF_00013"/>
    </source>
</evidence>
<dbReference type="RefSeq" id="WP_379953427.1">
    <property type="nucleotide sequence ID" value="NZ_JAUYVI010000001.1"/>
</dbReference>
<dbReference type="NCBIfam" id="NF010921">
    <property type="entry name" value="PRK14341.1"/>
    <property type="match status" value="1"/>
</dbReference>
<keyword evidence="2 5" id="KW-0808">Transferase</keyword>
<comment type="caution">
    <text evidence="8">The sequence shown here is derived from an EMBL/GenBank/DDBJ whole genome shotgun (WGS) entry which is preliminary data.</text>
</comment>
<evidence type="ECO:0000256" key="3">
    <source>
        <dbReference type="ARBA" id="ARBA00023315"/>
    </source>
</evidence>
<dbReference type="HAMAP" id="MF_00013">
    <property type="entry name" value="LipB"/>
    <property type="match status" value="1"/>
</dbReference>
<feature type="binding site" evidence="5">
    <location>
        <begin position="78"/>
        <end position="85"/>
    </location>
    <ligand>
        <name>substrate</name>
    </ligand>
</feature>
<dbReference type="PIRSF" id="PIRSF016262">
    <property type="entry name" value="LPLase"/>
    <property type="match status" value="1"/>
</dbReference>
<evidence type="ECO:0000256" key="1">
    <source>
        <dbReference type="ARBA" id="ARBA00004821"/>
    </source>
</evidence>
<dbReference type="Proteomes" id="UP001230156">
    <property type="component" value="Unassembled WGS sequence"/>
</dbReference>
<sequence>MALPQPAHKPLEWRISAGLVDYPTALAEMEARAAAIHAGTAAEQVWLLEHPPLYTAGTSARPEDLLVPDALPVYRAGRGGQLTYHGPGQRIGYVMLDLRARGGDLRRYVHELEDWIIRTLARFGVKGERREGRIGIWVATKDQRGGDREDKIAALGVRVRHGVTFHGIAINRDPDLRHFAGIVPCGIQESAAQPFGVTSLAKLDKPVTQAELDAALQATFAEVFG</sequence>
<evidence type="ECO:0000256" key="4">
    <source>
        <dbReference type="ARBA" id="ARBA00024732"/>
    </source>
</evidence>
<comment type="similarity">
    <text evidence="5 6">Belongs to the LipB family.</text>
</comment>
<dbReference type="GO" id="GO:0033819">
    <property type="term" value="F:lipoyl(octanoyl) transferase activity"/>
    <property type="evidence" value="ECO:0007669"/>
    <property type="project" value="UniProtKB-EC"/>
</dbReference>
<feature type="binding site" evidence="5">
    <location>
        <begin position="154"/>
        <end position="156"/>
    </location>
    <ligand>
        <name>substrate</name>
    </ligand>
</feature>
<feature type="binding site" evidence="5">
    <location>
        <begin position="167"/>
        <end position="169"/>
    </location>
    <ligand>
        <name>substrate</name>
    </ligand>
</feature>
<dbReference type="InterPro" id="IPR000544">
    <property type="entry name" value="Octanoyltransferase"/>
</dbReference>
<dbReference type="NCBIfam" id="NF010925">
    <property type="entry name" value="PRK14345.1"/>
    <property type="match status" value="1"/>
</dbReference>
<dbReference type="PANTHER" id="PTHR10993">
    <property type="entry name" value="OCTANOYLTRANSFERASE"/>
    <property type="match status" value="1"/>
</dbReference>
<feature type="site" description="Lowers pKa of active site Cys" evidence="5">
    <location>
        <position position="151"/>
    </location>
</feature>
<organism evidence="8 9">
    <name type="scientific">Dongia sedimenti</name>
    <dbReference type="NCBI Taxonomy" id="3064282"/>
    <lineage>
        <taxon>Bacteria</taxon>
        <taxon>Pseudomonadati</taxon>
        <taxon>Pseudomonadota</taxon>
        <taxon>Alphaproteobacteria</taxon>
        <taxon>Rhodospirillales</taxon>
        <taxon>Dongiaceae</taxon>
        <taxon>Dongia</taxon>
    </lineage>
</organism>
<keyword evidence="9" id="KW-1185">Reference proteome</keyword>
<dbReference type="Pfam" id="PF21948">
    <property type="entry name" value="LplA-B_cat"/>
    <property type="match status" value="1"/>
</dbReference>
<dbReference type="Gene3D" id="3.30.930.10">
    <property type="entry name" value="Bira Bifunctional Protein, Domain 2"/>
    <property type="match status" value="1"/>
</dbReference>
<accession>A0ABU0YFU0</accession>
<dbReference type="NCBIfam" id="TIGR00214">
    <property type="entry name" value="lipB"/>
    <property type="match status" value="1"/>
</dbReference>
<proteinExistence type="inferred from homology"/>
<comment type="subcellular location">
    <subcellularLocation>
        <location evidence="5">Cytoplasm</location>
    </subcellularLocation>
</comment>
<dbReference type="InterPro" id="IPR045864">
    <property type="entry name" value="aa-tRNA-synth_II/BPL/LPL"/>
</dbReference>
<evidence type="ECO:0000256" key="2">
    <source>
        <dbReference type="ARBA" id="ARBA00022679"/>
    </source>
</evidence>